<sequence>MSLFPFATTEDLTLADQEVTASSIREYEIDFEKGTLTGRIVTGVDALCVWAYLALKAKRYRWIIYSWGYGDEVYDLIGYSYSEEYLNSEVRRYMEECLFENEHITGVQDLEVSQIKDVLHIKFTLVTDVGSKEVEMDV</sequence>
<name>A0A412NE78_MEDGN</name>
<dbReference type="EMBL" id="QSIR01000028">
    <property type="protein sequence ID" value="RHD03111.1"/>
    <property type="molecule type" value="Genomic_DNA"/>
</dbReference>
<protein>
    <submittedName>
        <fullName evidence="1">DUF2634 domain-containing protein</fullName>
    </submittedName>
</protein>
<dbReference type="AlphaFoldDB" id="A0A412NE78"/>
<evidence type="ECO:0000313" key="3">
    <source>
        <dbReference type="Proteomes" id="UP000283834"/>
    </source>
</evidence>
<dbReference type="RefSeq" id="WP_012744431.1">
    <property type="nucleotide sequence ID" value="NZ_QRWQ01000014.1"/>
</dbReference>
<dbReference type="Pfam" id="PF10934">
    <property type="entry name" value="Sheath_initiator"/>
    <property type="match status" value="1"/>
</dbReference>
<proteinExistence type="predicted"/>
<reference evidence="3 4" key="1">
    <citation type="submission" date="2018-08" db="EMBL/GenBank/DDBJ databases">
        <title>A genome reference for cultivated species of the human gut microbiota.</title>
        <authorList>
            <person name="Zou Y."/>
            <person name="Xue W."/>
            <person name="Luo G."/>
        </authorList>
    </citation>
    <scope>NUCLEOTIDE SEQUENCE [LARGE SCALE GENOMIC DNA]</scope>
    <source>
        <strain evidence="1 3">AF19-16AC</strain>
        <strain evidence="2 4">AM32-6</strain>
    </source>
</reference>
<gene>
    <name evidence="2" type="ORF">DW812_14570</name>
    <name evidence="1" type="ORF">DWX36_13000</name>
</gene>
<evidence type="ECO:0000313" key="4">
    <source>
        <dbReference type="Proteomes" id="UP000284472"/>
    </source>
</evidence>
<dbReference type="EMBL" id="QRWQ01000014">
    <property type="protein sequence ID" value="RGT36995.1"/>
    <property type="molecule type" value="Genomic_DNA"/>
</dbReference>
<organism evidence="1 3">
    <name type="scientific">Mediterraneibacter gnavus</name>
    <name type="common">Ruminococcus gnavus</name>
    <dbReference type="NCBI Taxonomy" id="33038"/>
    <lineage>
        <taxon>Bacteria</taxon>
        <taxon>Bacillati</taxon>
        <taxon>Bacillota</taxon>
        <taxon>Clostridia</taxon>
        <taxon>Lachnospirales</taxon>
        <taxon>Lachnospiraceae</taxon>
        <taxon>Mediterraneibacter</taxon>
    </lineage>
</organism>
<evidence type="ECO:0000313" key="1">
    <source>
        <dbReference type="EMBL" id="RGT36995.1"/>
    </source>
</evidence>
<accession>A0A412NE78</accession>
<dbReference type="GeneID" id="41356714"/>
<comment type="caution">
    <text evidence="1">The sequence shown here is derived from an EMBL/GenBank/DDBJ whole genome shotgun (WGS) entry which is preliminary data.</text>
</comment>
<dbReference type="Proteomes" id="UP000284472">
    <property type="component" value="Unassembled WGS sequence"/>
</dbReference>
<dbReference type="InterPro" id="IPR020288">
    <property type="entry name" value="Sheath_initiator"/>
</dbReference>
<dbReference type="Proteomes" id="UP000283834">
    <property type="component" value="Unassembled WGS sequence"/>
</dbReference>
<evidence type="ECO:0000313" key="2">
    <source>
        <dbReference type="EMBL" id="RHD03111.1"/>
    </source>
</evidence>